<dbReference type="GO" id="GO:0030313">
    <property type="term" value="C:cell envelope"/>
    <property type="evidence" value="ECO:0007669"/>
    <property type="project" value="UniProtKB-SubCell"/>
</dbReference>
<dbReference type="InterPro" id="IPR028082">
    <property type="entry name" value="Peripla_BP_I"/>
</dbReference>
<sequence>MTQKTPLSRLIRCLPAAAALVVAGGLAAEAQQLAGGNSSAELRELVDSKLVGKKVAWMPTTLGFPLTDMWTYVMQQEADQMGLTLDVRDPGWNPDTMVQIVNSLIAEKPDVMIVHNFNVQLLAKQLKRAEEAGIHVVQVNMVSNYKTGAYVGADWGQVGRMVGEDVVQACGKDSGTSGKVAVVQGDLTSAASIEQLAGFKEALAADDTITIVSEQDAAWDASKANTITATVLQQHPDLCATFGFWGTMQNGAAQAVKAAGKTDQVKVYASGEGNRQDCTNVSDGLFYKFLNYSAPKQGEAIMSAVSFMLQSGLAPTDIRMAHYSRPFWVTRDNVDPSMCFDVPG</sequence>
<reference evidence="6" key="1">
    <citation type="journal article" date="2021" name="Environ. Microbiol.">
        <title>Cryptic niche differentiation of novel sediment ecotypes of Rugeria pomeroyi correlates with nitrate respiration.</title>
        <authorList>
            <person name="Lin X."/>
            <person name="McNichol J."/>
            <person name="Chu X."/>
            <person name="Qian Y."/>
            <person name="Luo H."/>
        </authorList>
    </citation>
    <scope>NUCLEOTIDE SEQUENCE</scope>
    <source>
        <strain evidence="6">SZCCDBB064</strain>
    </source>
</reference>
<dbReference type="PANTHER" id="PTHR46847">
    <property type="entry name" value="D-ALLOSE-BINDING PERIPLASMIC PROTEIN-RELATED"/>
    <property type="match status" value="1"/>
</dbReference>
<accession>A0A9Q3ZQ81</accession>
<organism evidence="6 7">
    <name type="scientific">Ruegeria pomeroyi</name>
    <dbReference type="NCBI Taxonomy" id="89184"/>
    <lineage>
        <taxon>Bacteria</taxon>
        <taxon>Pseudomonadati</taxon>
        <taxon>Pseudomonadota</taxon>
        <taxon>Alphaproteobacteria</taxon>
        <taxon>Rhodobacterales</taxon>
        <taxon>Roseobacteraceae</taxon>
        <taxon>Ruegeria</taxon>
    </lineage>
</organism>
<evidence type="ECO:0000256" key="3">
    <source>
        <dbReference type="ARBA" id="ARBA00022729"/>
    </source>
</evidence>
<dbReference type="CDD" id="cd01536">
    <property type="entry name" value="PBP1_ABC_sugar_binding-like"/>
    <property type="match status" value="1"/>
</dbReference>
<evidence type="ECO:0000313" key="6">
    <source>
        <dbReference type="EMBL" id="MCE8539521.1"/>
    </source>
</evidence>
<gene>
    <name evidence="6" type="ORF">KBY27_18845</name>
</gene>
<name>A0A9Q3ZQ81_9RHOB</name>
<dbReference type="InterPro" id="IPR025997">
    <property type="entry name" value="SBP_2_dom"/>
</dbReference>
<proteinExistence type="inferred from homology"/>
<feature type="chain" id="PRO_5040333440" evidence="4">
    <location>
        <begin position="28"/>
        <end position="344"/>
    </location>
</feature>
<dbReference type="Pfam" id="PF13407">
    <property type="entry name" value="Peripla_BP_4"/>
    <property type="match status" value="1"/>
</dbReference>
<evidence type="ECO:0000256" key="1">
    <source>
        <dbReference type="ARBA" id="ARBA00004196"/>
    </source>
</evidence>
<dbReference type="GO" id="GO:0030246">
    <property type="term" value="F:carbohydrate binding"/>
    <property type="evidence" value="ECO:0007669"/>
    <property type="project" value="UniProtKB-ARBA"/>
</dbReference>
<dbReference type="Proteomes" id="UP000813672">
    <property type="component" value="Unassembled WGS sequence"/>
</dbReference>
<dbReference type="EMBL" id="JAGQAF010000014">
    <property type="protein sequence ID" value="MCE8539521.1"/>
    <property type="molecule type" value="Genomic_DNA"/>
</dbReference>
<dbReference type="PANTHER" id="PTHR46847:SF1">
    <property type="entry name" value="D-ALLOSE-BINDING PERIPLASMIC PROTEIN-RELATED"/>
    <property type="match status" value="1"/>
</dbReference>
<comment type="subcellular location">
    <subcellularLocation>
        <location evidence="1">Cell envelope</location>
    </subcellularLocation>
</comment>
<comment type="similarity">
    <text evidence="2">Belongs to the bacterial solute-binding protein 2 family.</text>
</comment>
<dbReference type="Gene3D" id="3.40.50.2300">
    <property type="match status" value="2"/>
</dbReference>
<evidence type="ECO:0000259" key="5">
    <source>
        <dbReference type="Pfam" id="PF13407"/>
    </source>
</evidence>
<protein>
    <submittedName>
        <fullName evidence="6">Sugar ABC transporter substrate-binding protein</fullName>
    </submittedName>
</protein>
<feature type="signal peptide" evidence="4">
    <location>
        <begin position="1"/>
        <end position="27"/>
    </location>
</feature>
<dbReference type="AlphaFoldDB" id="A0A9Q3ZQ81"/>
<evidence type="ECO:0000256" key="4">
    <source>
        <dbReference type="SAM" id="SignalP"/>
    </source>
</evidence>
<comment type="caution">
    <text evidence="6">The sequence shown here is derived from an EMBL/GenBank/DDBJ whole genome shotgun (WGS) entry which is preliminary data.</text>
</comment>
<evidence type="ECO:0000256" key="2">
    <source>
        <dbReference type="ARBA" id="ARBA00007639"/>
    </source>
</evidence>
<feature type="domain" description="Periplasmic binding protein" evidence="5">
    <location>
        <begin position="59"/>
        <end position="309"/>
    </location>
</feature>
<evidence type="ECO:0000313" key="7">
    <source>
        <dbReference type="Proteomes" id="UP000813672"/>
    </source>
</evidence>
<dbReference type="SUPFAM" id="SSF53822">
    <property type="entry name" value="Periplasmic binding protein-like I"/>
    <property type="match status" value="1"/>
</dbReference>
<dbReference type="RefSeq" id="WP_234221473.1">
    <property type="nucleotide sequence ID" value="NZ_JAGQAF010000014.1"/>
</dbReference>
<keyword evidence="3 4" id="KW-0732">Signal</keyword>